<dbReference type="PANTHER" id="PTHR35335:SF1">
    <property type="entry name" value="UPF0716 PROTEIN FXSA"/>
    <property type="match status" value="1"/>
</dbReference>
<dbReference type="RefSeq" id="WP_036198665.1">
    <property type="nucleotide sequence ID" value="NZ_AVCY01000013.1"/>
</dbReference>
<feature type="transmembrane region" description="Helical" evidence="1">
    <location>
        <begin position="28"/>
        <end position="46"/>
    </location>
</feature>
<dbReference type="STRING" id="1384057.CD33_04935"/>
<feature type="transmembrane region" description="Helical" evidence="1">
    <location>
        <begin position="96"/>
        <end position="115"/>
    </location>
</feature>
<evidence type="ECO:0008006" key="4">
    <source>
        <dbReference type="Google" id="ProtNLM"/>
    </source>
</evidence>
<evidence type="ECO:0000313" key="2">
    <source>
        <dbReference type="EMBL" id="KGR76785.1"/>
    </source>
</evidence>
<reference evidence="2 3" key="1">
    <citation type="submission" date="2014-02" db="EMBL/GenBank/DDBJ databases">
        <title>Draft genome sequence of Lysinibacillus sinduriensis JCM 15800.</title>
        <authorList>
            <person name="Zhang F."/>
            <person name="Wang G."/>
            <person name="Zhang L."/>
        </authorList>
    </citation>
    <scope>NUCLEOTIDE SEQUENCE [LARGE SCALE GENOMIC DNA]</scope>
    <source>
        <strain evidence="2 3">JCM 15800</strain>
    </source>
</reference>
<dbReference type="AlphaFoldDB" id="A0A0A3HZX5"/>
<dbReference type="OrthoDB" id="9792788at2"/>
<keyword evidence="1" id="KW-0812">Transmembrane</keyword>
<feature type="transmembrane region" description="Helical" evidence="1">
    <location>
        <begin position="5"/>
        <end position="22"/>
    </location>
</feature>
<keyword evidence="1" id="KW-0472">Membrane</keyword>
<name>A0A0A3HZX5_9BACL</name>
<keyword evidence="3" id="KW-1185">Reference proteome</keyword>
<protein>
    <recommendedName>
        <fullName evidence="4">Exlusion protein FxsA</fullName>
    </recommendedName>
</protein>
<evidence type="ECO:0000313" key="3">
    <source>
        <dbReference type="Proteomes" id="UP000030408"/>
    </source>
</evidence>
<dbReference type="Pfam" id="PF04186">
    <property type="entry name" value="FxsA"/>
    <property type="match status" value="1"/>
</dbReference>
<gene>
    <name evidence="2" type="ORF">CD33_04935</name>
</gene>
<organism evidence="2 3">
    <name type="scientific">Ureibacillus sinduriensis BLB-1 = JCM 15800</name>
    <dbReference type="NCBI Taxonomy" id="1384057"/>
    <lineage>
        <taxon>Bacteria</taxon>
        <taxon>Bacillati</taxon>
        <taxon>Bacillota</taxon>
        <taxon>Bacilli</taxon>
        <taxon>Bacillales</taxon>
        <taxon>Caryophanaceae</taxon>
        <taxon>Ureibacillus</taxon>
    </lineage>
</organism>
<dbReference type="GO" id="GO:0016020">
    <property type="term" value="C:membrane"/>
    <property type="evidence" value="ECO:0007669"/>
    <property type="project" value="InterPro"/>
</dbReference>
<dbReference type="Proteomes" id="UP000030408">
    <property type="component" value="Unassembled WGS sequence"/>
</dbReference>
<feature type="transmembrane region" description="Helical" evidence="1">
    <location>
        <begin position="67"/>
        <end position="90"/>
    </location>
</feature>
<proteinExistence type="predicted"/>
<accession>A0A0A3HZX5</accession>
<evidence type="ECO:0000256" key="1">
    <source>
        <dbReference type="SAM" id="Phobius"/>
    </source>
</evidence>
<dbReference type="eggNOG" id="COG3030">
    <property type="taxonomic scope" value="Bacteria"/>
</dbReference>
<dbReference type="NCBIfam" id="NF008528">
    <property type="entry name" value="PRK11463.1-2"/>
    <property type="match status" value="1"/>
</dbReference>
<dbReference type="InterPro" id="IPR007313">
    <property type="entry name" value="FxsA"/>
</dbReference>
<sequence>MRKIIGALIAAILVEIAVFIVVGKLLGVLPTLLLIMLTSVIGALVAKKQGIESVRRLQTNLAEGNAPGVAIIDTFLIFAGGVLLVAPGFLTDLLGVSLILPYTRKLFKPAIYYWLRNKMKNGQMFIIHK</sequence>
<keyword evidence="1" id="KW-1133">Transmembrane helix</keyword>
<dbReference type="PANTHER" id="PTHR35335">
    <property type="entry name" value="UPF0716 PROTEIN FXSA"/>
    <property type="match status" value="1"/>
</dbReference>
<comment type="caution">
    <text evidence="2">The sequence shown here is derived from an EMBL/GenBank/DDBJ whole genome shotgun (WGS) entry which is preliminary data.</text>
</comment>
<dbReference type="EMBL" id="JPVO01000043">
    <property type="protein sequence ID" value="KGR76785.1"/>
    <property type="molecule type" value="Genomic_DNA"/>
</dbReference>